<dbReference type="Proteomes" id="UP000199138">
    <property type="component" value="Unassembled WGS sequence"/>
</dbReference>
<reference evidence="6" key="1">
    <citation type="submission" date="2016-10" db="EMBL/GenBank/DDBJ databases">
        <authorList>
            <person name="Varghese N."/>
            <person name="Submissions S."/>
        </authorList>
    </citation>
    <scope>NUCLEOTIDE SEQUENCE [LARGE SCALE GENOMIC DNA]</scope>
    <source>
        <strain evidence="6">CGMCC 1.12333</strain>
    </source>
</reference>
<dbReference type="NCBIfam" id="TIGR04183">
    <property type="entry name" value="Por_Secre_tail"/>
    <property type="match status" value="1"/>
</dbReference>
<evidence type="ECO:0000259" key="4">
    <source>
        <dbReference type="PROSITE" id="PS50215"/>
    </source>
</evidence>
<evidence type="ECO:0000313" key="6">
    <source>
        <dbReference type="Proteomes" id="UP000199138"/>
    </source>
</evidence>
<evidence type="ECO:0000313" key="5">
    <source>
        <dbReference type="EMBL" id="SFU68649.1"/>
    </source>
</evidence>
<dbReference type="Pfam" id="PF13688">
    <property type="entry name" value="Reprolysin_5"/>
    <property type="match status" value="1"/>
</dbReference>
<accession>A0A1I7I6T0</accession>
<dbReference type="InterPro" id="IPR003961">
    <property type="entry name" value="FN3_dom"/>
</dbReference>
<dbReference type="Gene3D" id="2.60.120.290">
    <property type="entry name" value="Spermadhesin, CUB domain"/>
    <property type="match status" value="1"/>
</dbReference>
<dbReference type="InterPro" id="IPR000859">
    <property type="entry name" value="CUB_dom"/>
</dbReference>
<evidence type="ECO:0000256" key="3">
    <source>
        <dbReference type="SAM" id="SignalP"/>
    </source>
</evidence>
<dbReference type="PANTHER" id="PTHR11905:SF247">
    <property type="entry name" value="PEPTIDASE M12B DOMAIN-CONTAINING PROTEIN"/>
    <property type="match status" value="1"/>
</dbReference>
<dbReference type="Pfam" id="PF18962">
    <property type="entry name" value="Por_Secre_tail"/>
    <property type="match status" value="1"/>
</dbReference>
<dbReference type="AlphaFoldDB" id="A0A1I7I6T0"/>
<sequence length="729" mass="79608">MRKILFVFGMLFLTTASTLFGQNRVGEEVSKLKKAGATFESYNILSENPSLATKATKEVVKNATYASVDLETVSNIFNNASEYISLQIPYNGNTIEATLYRVNLFTDDFHIDTDKKENIPYNGGVYYRGIIDGEVTSVASFSFFEEEFNGVVSSNELGNIIIGKLDVAKNTSDYIVYQDENLLADLGGVCGTDDTKYTPNEENGDNHKSNLETNTTNCVTLYFEIDYDLYVQNGSDETTTTNWMTSVFNNVQTLYDNDGITTALKSLYIWTTDDPYSGSSSSDYLYQFNDERPVFDGDLGMLVGIDPGGLGGVAVTIGGFCSQNNFSYSDVNYSYSTVPTYSWTVQVITHELGHLMGSPHTHGCYWNGDSTSIDGCGQQAGYSEGSCATGPIPYSAKGTIMSYCHLISGVGISFSNGFGTQPTALITNTIEASNCLSTDCINTCINMIESVSFSNVTSTSFDISWVDNSDTSSWQISVIPLTSIFNSWNTVTTNSYSVSGLNENTYYKVNIRPNCSANSQTIYPTSFIGATGGDVCAGMVFTDTGGTTDEYDNNETIVRTFVPDQENSAVTATFTSFALEEDWDYMYIYDGADTTAELLTPDGLTGFDLPGTYTSSAEDGSLTFEFISDSYVTEEGWEASISCTSTAATDSFSMIEYSYYPNPTSGEVTIKSKSEITNVAVYSVTGQLLLEKKPATTVAQVDISKFATGTYFFSMEIEGKTVNFKVMKY</sequence>
<dbReference type="InterPro" id="IPR026444">
    <property type="entry name" value="Secre_tail"/>
</dbReference>
<dbReference type="PROSITE" id="PS50215">
    <property type="entry name" value="ADAM_MEPRO"/>
    <property type="match status" value="1"/>
</dbReference>
<dbReference type="InterPro" id="IPR013783">
    <property type="entry name" value="Ig-like_fold"/>
</dbReference>
<dbReference type="Gene3D" id="2.60.40.10">
    <property type="entry name" value="Immunoglobulins"/>
    <property type="match status" value="1"/>
</dbReference>
<gene>
    <name evidence="5" type="ORF">SAMN05216480_11355</name>
</gene>
<protein>
    <submittedName>
        <fullName evidence="5">Por secretion system C-terminal sorting domain-containing protein</fullName>
    </submittedName>
</protein>
<dbReference type="SUPFAM" id="SSF55486">
    <property type="entry name" value="Metalloproteases ('zincins'), catalytic domain"/>
    <property type="match status" value="1"/>
</dbReference>
<dbReference type="RefSeq" id="WP_093025984.1">
    <property type="nucleotide sequence ID" value="NZ_FPBK01000013.1"/>
</dbReference>
<name>A0A1I7I6T0_9FLAO</name>
<feature type="chain" id="PRO_5011527881" evidence="3">
    <location>
        <begin position="22"/>
        <end position="729"/>
    </location>
</feature>
<organism evidence="5 6">
    <name type="scientific">Pustulibacterium marinum</name>
    <dbReference type="NCBI Taxonomy" id="1224947"/>
    <lineage>
        <taxon>Bacteria</taxon>
        <taxon>Pseudomonadati</taxon>
        <taxon>Bacteroidota</taxon>
        <taxon>Flavobacteriia</taxon>
        <taxon>Flavobacteriales</taxon>
        <taxon>Flavobacteriaceae</taxon>
        <taxon>Pustulibacterium</taxon>
    </lineage>
</organism>
<feature type="signal peptide" evidence="3">
    <location>
        <begin position="1"/>
        <end position="21"/>
    </location>
</feature>
<dbReference type="CDD" id="cd00063">
    <property type="entry name" value="FN3"/>
    <property type="match status" value="1"/>
</dbReference>
<evidence type="ECO:0000256" key="1">
    <source>
        <dbReference type="ARBA" id="ARBA00022729"/>
    </source>
</evidence>
<dbReference type="CDD" id="cd00041">
    <property type="entry name" value="CUB"/>
    <property type="match status" value="1"/>
</dbReference>
<dbReference type="STRING" id="1224947.SAMN05216480_11355"/>
<dbReference type="SUPFAM" id="SSF49265">
    <property type="entry name" value="Fibronectin type III"/>
    <property type="match status" value="1"/>
</dbReference>
<dbReference type="OrthoDB" id="1182309at2"/>
<dbReference type="Gene3D" id="3.40.390.10">
    <property type="entry name" value="Collagenase (Catalytic Domain)"/>
    <property type="match status" value="1"/>
</dbReference>
<keyword evidence="2" id="KW-1015">Disulfide bond</keyword>
<dbReference type="PANTHER" id="PTHR11905">
    <property type="entry name" value="ADAM A DISINTEGRIN AND METALLOPROTEASE DOMAIN"/>
    <property type="match status" value="1"/>
</dbReference>
<dbReference type="EMBL" id="FPBK01000013">
    <property type="protein sequence ID" value="SFU68649.1"/>
    <property type="molecule type" value="Genomic_DNA"/>
</dbReference>
<dbReference type="GO" id="GO:0004222">
    <property type="term" value="F:metalloendopeptidase activity"/>
    <property type="evidence" value="ECO:0007669"/>
    <property type="project" value="InterPro"/>
</dbReference>
<dbReference type="GO" id="GO:0006508">
    <property type="term" value="P:proteolysis"/>
    <property type="evidence" value="ECO:0007669"/>
    <property type="project" value="InterPro"/>
</dbReference>
<evidence type="ECO:0000256" key="2">
    <source>
        <dbReference type="ARBA" id="ARBA00023157"/>
    </source>
</evidence>
<keyword evidence="6" id="KW-1185">Reference proteome</keyword>
<feature type="domain" description="Peptidase M12B" evidence="4">
    <location>
        <begin position="217"/>
        <end position="404"/>
    </location>
</feature>
<dbReference type="InterPro" id="IPR024079">
    <property type="entry name" value="MetalloPept_cat_dom_sf"/>
</dbReference>
<dbReference type="SUPFAM" id="SSF49854">
    <property type="entry name" value="Spermadhesin, CUB domain"/>
    <property type="match status" value="1"/>
</dbReference>
<proteinExistence type="predicted"/>
<keyword evidence="1 3" id="KW-0732">Signal</keyword>
<dbReference type="InterPro" id="IPR001590">
    <property type="entry name" value="Peptidase_M12B"/>
</dbReference>
<dbReference type="InterPro" id="IPR036116">
    <property type="entry name" value="FN3_sf"/>
</dbReference>
<dbReference type="InterPro" id="IPR035914">
    <property type="entry name" value="Sperma_CUB_dom_sf"/>
</dbReference>